<name>A0A834WCL4_9FABA</name>
<evidence type="ECO:0000256" key="1">
    <source>
        <dbReference type="SAM" id="MobiDB-lite"/>
    </source>
</evidence>
<dbReference type="AlphaFoldDB" id="A0A834WCL4"/>
<dbReference type="Proteomes" id="UP000634136">
    <property type="component" value="Unassembled WGS sequence"/>
</dbReference>
<sequence length="22" mass="2473">MKVKIEYDDESKRGMSGSIGEI</sequence>
<protein>
    <submittedName>
        <fullName evidence="2">Uncharacterized protein</fullName>
    </submittedName>
</protein>
<comment type="caution">
    <text evidence="2">The sequence shown here is derived from an EMBL/GenBank/DDBJ whole genome shotgun (WGS) entry which is preliminary data.</text>
</comment>
<evidence type="ECO:0000313" key="3">
    <source>
        <dbReference type="Proteomes" id="UP000634136"/>
    </source>
</evidence>
<dbReference type="EMBL" id="JAAIUW010000009">
    <property type="protein sequence ID" value="KAF7817612.1"/>
    <property type="molecule type" value="Genomic_DNA"/>
</dbReference>
<proteinExistence type="predicted"/>
<accession>A0A834WCL4</accession>
<feature type="region of interest" description="Disordered" evidence="1">
    <location>
        <begin position="1"/>
        <end position="22"/>
    </location>
</feature>
<reference evidence="2" key="1">
    <citation type="submission" date="2020-09" db="EMBL/GenBank/DDBJ databases">
        <title>Genome-Enabled Discovery of Anthraquinone Biosynthesis in Senna tora.</title>
        <authorList>
            <person name="Kang S.-H."/>
            <person name="Pandey R.P."/>
            <person name="Lee C.-M."/>
            <person name="Sim J.-S."/>
            <person name="Jeong J.-T."/>
            <person name="Choi B.-S."/>
            <person name="Jung M."/>
            <person name="Ginzburg D."/>
            <person name="Zhao K."/>
            <person name="Won S.Y."/>
            <person name="Oh T.-J."/>
            <person name="Yu Y."/>
            <person name="Kim N.-H."/>
            <person name="Lee O.R."/>
            <person name="Lee T.-H."/>
            <person name="Bashyal P."/>
            <person name="Kim T.-S."/>
            <person name="Lee W.-H."/>
            <person name="Kawkins C."/>
            <person name="Kim C.-K."/>
            <person name="Kim J.S."/>
            <person name="Ahn B.O."/>
            <person name="Rhee S.Y."/>
            <person name="Sohng J.K."/>
        </authorList>
    </citation>
    <scope>NUCLEOTIDE SEQUENCE</scope>
    <source>
        <tissue evidence="2">Leaf</tissue>
    </source>
</reference>
<evidence type="ECO:0000313" key="2">
    <source>
        <dbReference type="EMBL" id="KAF7817612.1"/>
    </source>
</evidence>
<keyword evidence="3" id="KW-1185">Reference proteome</keyword>
<gene>
    <name evidence="2" type="ORF">G2W53_031581</name>
</gene>
<organism evidence="2 3">
    <name type="scientific">Senna tora</name>
    <dbReference type="NCBI Taxonomy" id="362788"/>
    <lineage>
        <taxon>Eukaryota</taxon>
        <taxon>Viridiplantae</taxon>
        <taxon>Streptophyta</taxon>
        <taxon>Embryophyta</taxon>
        <taxon>Tracheophyta</taxon>
        <taxon>Spermatophyta</taxon>
        <taxon>Magnoliopsida</taxon>
        <taxon>eudicotyledons</taxon>
        <taxon>Gunneridae</taxon>
        <taxon>Pentapetalae</taxon>
        <taxon>rosids</taxon>
        <taxon>fabids</taxon>
        <taxon>Fabales</taxon>
        <taxon>Fabaceae</taxon>
        <taxon>Caesalpinioideae</taxon>
        <taxon>Cassia clade</taxon>
        <taxon>Senna</taxon>
    </lineage>
</organism>
<feature type="compositionally biased region" description="Basic and acidic residues" evidence="1">
    <location>
        <begin position="1"/>
        <end position="13"/>
    </location>
</feature>